<evidence type="ECO:0000313" key="10">
    <source>
        <dbReference type="Proteomes" id="UP000000653"/>
    </source>
</evidence>
<dbReference type="HOGENOM" id="CLU_025623_2_1_6"/>
<feature type="transmembrane region" description="Helical" evidence="7">
    <location>
        <begin position="211"/>
        <end position="232"/>
    </location>
</feature>
<dbReference type="RefSeq" id="WP_003135295.1">
    <property type="nucleotide sequence ID" value="NC_008463.1"/>
</dbReference>
<evidence type="ECO:0000256" key="2">
    <source>
        <dbReference type="ARBA" id="ARBA00022475"/>
    </source>
</evidence>
<sequence length="555" mass="58476">MLGTILLINLAGAVALLLWGTHMVSSGVLRGFGTALRNWLGRHLGNRWLALLAGLGITGLLQSSTATSLMAASFTASGTLGLAPALAVMLGANVGTTLVVQLLSFDTSLLAPLALLSGLLLFRLGDGPRLESLGQCLIGLGLMLLALALLGHSLQQIEASPAFVAVIHGLEGDPLIALLLAALLTWACHSSVAVVLLVASLAQAGLVSLPIALALVLGANLGGALPALGVAGSRVARRLPLGNLLVRLLGCLLVLPWLTALAQPANALGGAAAVWFHSAFNLALALLAIGFTGPLAALLARLLPEEAQSDDPGMPRYLDEAGLEVANIGLANATREVLRLADMASLMLRATSGLLQRPEAKVVAEIRRQDQALDQLSAAIRAYLADLGQDGLGDSDADRAQEILLFAINIEHIGDLVANSLLPLAMRWAGRSRAGSEFELGRMLPLQAAIEESLHLAISAFLREDLDAALRLVARKKLLQRLEADASRERFRRLRDDRGAWVESGDVFQRILRDYRRIHHHVTALAYPLLERSGIDPMAKRPDEPGQGEGSACAS</sequence>
<evidence type="ECO:0000256" key="3">
    <source>
        <dbReference type="ARBA" id="ARBA00022692"/>
    </source>
</evidence>
<keyword evidence="5 7" id="KW-0472">Membrane</keyword>
<accession>A0A0H2ZI79</accession>
<evidence type="ECO:0000256" key="4">
    <source>
        <dbReference type="ARBA" id="ARBA00022989"/>
    </source>
</evidence>
<feature type="transmembrane region" description="Helical" evidence="7">
    <location>
        <begin position="175"/>
        <end position="199"/>
    </location>
</feature>
<dbReference type="NCBIfam" id="TIGR00704">
    <property type="entry name" value="NaPi_cotrn_rel"/>
    <property type="match status" value="1"/>
</dbReference>
<dbReference type="InterPro" id="IPR038078">
    <property type="entry name" value="PhoU-like_sf"/>
</dbReference>
<dbReference type="GO" id="GO:0044341">
    <property type="term" value="P:sodium-dependent phosphate transport"/>
    <property type="evidence" value="ECO:0007669"/>
    <property type="project" value="InterPro"/>
</dbReference>
<feature type="transmembrane region" description="Helical" evidence="7">
    <location>
        <begin position="137"/>
        <end position="154"/>
    </location>
</feature>
<keyword evidence="2" id="KW-1003">Cell membrane</keyword>
<feature type="transmembrane region" description="Helical" evidence="7">
    <location>
        <begin position="6"/>
        <end position="29"/>
    </location>
</feature>
<dbReference type="Gene3D" id="1.20.58.220">
    <property type="entry name" value="Phosphate transport system protein phou homolog 2, domain 2"/>
    <property type="match status" value="1"/>
</dbReference>
<dbReference type="InterPro" id="IPR004633">
    <property type="entry name" value="NaPi_cotrn-rel/YqeW-like"/>
</dbReference>
<keyword evidence="3 7" id="KW-0812">Transmembrane</keyword>
<gene>
    <name evidence="9" type="ordered locus">PA14_63750</name>
</gene>
<dbReference type="AlphaFoldDB" id="A0A0H2ZI79"/>
<feature type="region of interest" description="Disordered" evidence="6">
    <location>
        <begin position="536"/>
        <end position="555"/>
    </location>
</feature>
<reference evidence="9 10" key="1">
    <citation type="journal article" date="2006" name="Genome Biol.">
        <title>Genomic analysis reveals that Pseudomonas aeruginosa virulence is combinatorial.</title>
        <authorList>
            <person name="Lee D.G."/>
            <person name="Urbach J.M."/>
            <person name="Wu G."/>
            <person name="Liberati N.T."/>
            <person name="Feinbaum R.L."/>
            <person name="Miyata S."/>
            <person name="Diggins L.T."/>
            <person name="He J."/>
            <person name="Saucier M."/>
            <person name="Deziel E."/>
            <person name="Friedman L."/>
            <person name="Li L."/>
            <person name="Grills G."/>
            <person name="Montgomery K."/>
            <person name="Kucherlapati R."/>
            <person name="Rahme L.G."/>
            <person name="Ausubel F.M."/>
        </authorList>
    </citation>
    <scope>NUCLEOTIDE SEQUENCE [LARGE SCALE GENOMIC DNA]</scope>
    <source>
        <strain evidence="9 10">UCBPP-PA14</strain>
    </source>
</reference>
<dbReference type="Proteomes" id="UP000000653">
    <property type="component" value="Chromosome"/>
</dbReference>
<dbReference type="EMBL" id="CP000438">
    <property type="protein sequence ID" value="ABJ14206.1"/>
    <property type="molecule type" value="Genomic_DNA"/>
</dbReference>
<dbReference type="GO" id="GO:0005886">
    <property type="term" value="C:plasma membrane"/>
    <property type="evidence" value="ECO:0007669"/>
    <property type="project" value="UniProtKB-SubCell"/>
</dbReference>
<keyword evidence="4 7" id="KW-1133">Transmembrane helix</keyword>
<feature type="transmembrane region" description="Helical" evidence="7">
    <location>
        <begin position="274"/>
        <end position="299"/>
    </location>
</feature>
<dbReference type="SUPFAM" id="SSF109755">
    <property type="entry name" value="PhoU-like"/>
    <property type="match status" value="1"/>
</dbReference>
<dbReference type="BioCyc" id="PAER208963:G1G74-5392-MONOMER"/>
<comment type="subcellular location">
    <subcellularLocation>
        <location evidence="1">Cell membrane</location>
        <topology evidence="1">Multi-pass membrane protein</topology>
    </subcellularLocation>
</comment>
<dbReference type="Pfam" id="PF02690">
    <property type="entry name" value="Na_Pi_cotrans"/>
    <property type="match status" value="2"/>
</dbReference>
<dbReference type="GO" id="GO:0005436">
    <property type="term" value="F:sodium:phosphate symporter activity"/>
    <property type="evidence" value="ECO:0007669"/>
    <property type="project" value="InterPro"/>
</dbReference>
<dbReference type="Pfam" id="PF01895">
    <property type="entry name" value="PhoU"/>
    <property type="match status" value="1"/>
</dbReference>
<dbReference type="InterPro" id="IPR026022">
    <property type="entry name" value="PhoU_dom"/>
</dbReference>
<evidence type="ECO:0000256" key="5">
    <source>
        <dbReference type="ARBA" id="ARBA00023136"/>
    </source>
</evidence>
<evidence type="ECO:0000313" key="9">
    <source>
        <dbReference type="EMBL" id="ABJ14206.1"/>
    </source>
</evidence>
<evidence type="ECO:0000256" key="1">
    <source>
        <dbReference type="ARBA" id="ARBA00004651"/>
    </source>
</evidence>
<organism evidence="9 10">
    <name type="scientific">Pseudomonas aeruginosa (strain UCBPP-PA14)</name>
    <dbReference type="NCBI Taxonomy" id="208963"/>
    <lineage>
        <taxon>Bacteria</taxon>
        <taxon>Pseudomonadati</taxon>
        <taxon>Pseudomonadota</taxon>
        <taxon>Gammaproteobacteria</taxon>
        <taxon>Pseudomonadales</taxon>
        <taxon>Pseudomonadaceae</taxon>
        <taxon>Pseudomonas</taxon>
    </lineage>
</organism>
<feature type="transmembrane region" description="Helical" evidence="7">
    <location>
        <begin position="244"/>
        <end position="262"/>
    </location>
</feature>
<evidence type="ECO:0000256" key="7">
    <source>
        <dbReference type="SAM" id="Phobius"/>
    </source>
</evidence>
<protein>
    <submittedName>
        <fullName evidence="9">Putative Na+/phosphate symporter</fullName>
    </submittedName>
</protein>
<dbReference type="PANTHER" id="PTHR10010">
    <property type="entry name" value="SOLUTE CARRIER FAMILY 34 SODIUM PHOSPHATE , MEMBER 2-RELATED"/>
    <property type="match status" value="1"/>
</dbReference>
<dbReference type="PANTHER" id="PTHR10010:SF46">
    <property type="entry name" value="SODIUM-DEPENDENT PHOSPHATE TRANSPORT PROTEIN 2B"/>
    <property type="match status" value="1"/>
</dbReference>
<feature type="transmembrane region" description="Helical" evidence="7">
    <location>
        <begin position="107"/>
        <end position="125"/>
    </location>
</feature>
<evidence type="ECO:0000259" key="8">
    <source>
        <dbReference type="Pfam" id="PF01895"/>
    </source>
</evidence>
<feature type="domain" description="PhoU" evidence="8">
    <location>
        <begin position="338"/>
        <end position="419"/>
    </location>
</feature>
<dbReference type="InterPro" id="IPR003841">
    <property type="entry name" value="Na/Pi_transpt"/>
</dbReference>
<feature type="transmembrane region" description="Helical" evidence="7">
    <location>
        <begin position="49"/>
        <end position="74"/>
    </location>
</feature>
<proteinExistence type="predicted"/>
<name>A0A0H2ZI79_PSEAB</name>
<dbReference type="KEGG" id="pau:PA14_63750"/>
<evidence type="ECO:0000256" key="6">
    <source>
        <dbReference type="SAM" id="MobiDB-lite"/>
    </source>
</evidence>
<dbReference type="NCBIfam" id="NF037997">
    <property type="entry name" value="Na_Pi_symport"/>
    <property type="match status" value="1"/>
</dbReference>